<feature type="region of interest" description="Disordered" evidence="2">
    <location>
        <begin position="1312"/>
        <end position="1400"/>
    </location>
</feature>
<proteinExistence type="predicted"/>
<evidence type="ECO:0000256" key="2">
    <source>
        <dbReference type="SAM" id="MobiDB-lite"/>
    </source>
</evidence>
<evidence type="ECO:0000313" key="4">
    <source>
        <dbReference type="EMBL" id="KAG2422598.1"/>
    </source>
</evidence>
<protein>
    <recommendedName>
        <fullName evidence="3">Integrase catalytic domain-containing protein</fullName>
    </recommendedName>
</protein>
<organism evidence="4 5">
    <name type="scientific">Chlamydomonas incerta</name>
    <dbReference type="NCBI Taxonomy" id="51695"/>
    <lineage>
        <taxon>Eukaryota</taxon>
        <taxon>Viridiplantae</taxon>
        <taxon>Chlorophyta</taxon>
        <taxon>core chlorophytes</taxon>
        <taxon>Chlorophyceae</taxon>
        <taxon>CS clade</taxon>
        <taxon>Chlamydomonadales</taxon>
        <taxon>Chlamydomonadaceae</taxon>
        <taxon>Chlamydomonas</taxon>
    </lineage>
</organism>
<feature type="compositionally biased region" description="Pro residues" evidence="2">
    <location>
        <begin position="1773"/>
        <end position="1800"/>
    </location>
</feature>
<dbReference type="GO" id="GO:0003676">
    <property type="term" value="F:nucleic acid binding"/>
    <property type="evidence" value="ECO:0007669"/>
    <property type="project" value="InterPro"/>
</dbReference>
<dbReference type="PANTHER" id="PTHR48064">
    <property type="entry name" value="OS01G0750400 PROTEIN"/>
    <property type="match status" value="1"/>
</dbReference>
<accession>A0A835SFS2</accession>
<dbReference type="SUPFAM" id="SSF52058">
    <property type="entry name" value="L domain-like"/>
    <property type="match status" value="2"/>
</dbReference>
<dbReference type="PROSITE" id="PS50994">
    <property type="entry name" value="INTEGRASE"/>
    <property type="match status" value="1"/>
</dbReference>
<reference evidence="4" key="1">
    <citation type="journal article" date="2020" name="bioRxiv">
        <title>Comparative genomics of Chlamydomonas.</title>
        <authorList>
            <person name="Craig R.J."/>
            <person name="Hasan A.R."/>
            <person name="Ness R.W."/>
            <person name="Keightley P.D."/>
        </authorList>
    </citation>
    <scope>NUCLEOTIDE SEQUENCE</scope>
    <source>
        <strain evidence="4">SAG 7.73</strain>
    </source>
</reference>
<comment type="subcellular location">
    <subcellularLocation>
        <location evidence="1">Cytoplasm</location>
        <location evidence="1">Cytoskeleton</location>
        <location evidence="1">Cilium axoneme</location>
    </subcellularLocation>
</comment>
<dbReference type="InterPro" id="IPR001611">
    <property type="entry name" value="Leu-rich_rpt"/>
</dbReference>
<comment type="caution">
    <text evidence="4">The sequence shown here is derived from an EMBL/GenBank/DDBJ whole genome shotgun (WGS) entry which is preliminary data.</text>
</comment>
<feature type="region of interest" description="Disordered" evidence="2">
    <location>
        <begin position="1614"/>
        <end position="1635"/>
    </location>
</feature>
<dbReference type="PANTHER" id="PTHR48064:SF6">
    <property type="entry name" value="RECEPTOR-LIKE PROTEIN KINASE 2"/>
    <property type="match status" value="1"/>
</dbReference>
<dbReference type="GO" id="GO:0005930">
    <property type="term" value="C:axoneme"/>
    <property type="evidence" value="ECO:0007669"/>
    <property type="project" value="UniProtKB-SubCell"/>
</dbReference>
<dbReference type="OrthoDB" id="2016337at2759"/>
<dbReference type="SUPFAM" id="SSF53098">
    <property type="entry name" value="Ribonuclease H-like"/>
    <property type="match status" value="1"/>
</dbReference>
<dbReference type="InterPro" id="IPR036397">
    <property type="entry name" value="RNaseH_sf"/>
</dbReference>
<dbReference type="Gene3D" id="3.80.10.10">
    <property type="entry name" value="Ribonuclease Inhibitor"/>
    <property type="match status" value="2"/>
</dbReference>
<feature type="region of interest" description="Disordered" evidence="2">
    <location>
        <begin position="1240"/>
        <end position="1274"/>
    </location>
</feature>
<feature type="domain" description="Integrase catalytic" evidence="3">
    <location>
        <begin position="250"/>
        <end position="337"/>
    </location>
</feature>
<dbReference type="Proteomes" id="UP000650467">
    <property type="component" value="Unassembled WGS sequence"/>
</dbReference>
<dbReference type="InterPro" id="IPR032675">
    <property type="entry name" value="LRR_dom_sf"/>
</dbReference>
<feature type="compositionally biased region" description="Pro residues" evidence="2">
    <location>
        <begin position="1312"/>
        <end position="1352"/>
    </location>
</feature>
<dbReference type="InterPro" id="IPR001584">
    <property type="entry name" value="Integrase_cat-core"/>
</dbReference>
<feature type="compositionally biased region" description="Gly residues" evidence="2">
    <location>
        <begin position="1265"/>
        <end position="1274"/>
    </location>
</feature>
<dbReference type="InterPro" id="IPR053038">
    <property type="entry name" value="RLP_Defense"/>
</dbReference>
<evidence type="ECO:0000313" key="5">
    <source>
        <dbReference type="Proteomes" id="UP000650467"/>
    </source>
</evidence>
<dbReference type="GO" id="GO:0015074">
    <property type="term" value="P:DNA integration"/>
    <property type="evidence" value="ECO:0007669"/>
    <property type="project" value="InterPro"/>
</dbReference>
<name>A0A835SFS2_CHLIN</name>
<feature type="compositionally biased region" description="Pro residues" evidence="2">
    <location>
        <begin position="608"/>
        <end position="629"/>
    </location>
</feature>
<feature type="compositionally biased region" description="Polar residues" evidence="2">
    <location>
        <begin position="1034"/>
        <end position="1052"/>
    </location>
</feature>
<feature type="region of interest" description="Disordered" evidence="2">
    <location>
        <begin position="604"/>
        <end position="631"/>
    </location>
</feature>
<keyword evidence="5" id="KW-1185">Reference proteome</keyword>
<feature type="region of interest" description="Disordered" evidence="2">
    <location>
        <begin position="1767"/>
        <end position="1805"/>
    </location>
</feature>
<dbReference type="Pfam" id="PF00560">
    <property type="entry name" value="LRR_1"/>
    <property type="match status" value="1"/>
</dbReference>
<feature type="region of interest" description="Disordered" evidence="2">
    <location>
        <begin position="1"/>
        <end position="23"/>
    </location>
</feature>
<gene>
    <name evidence="4" type="ORF">HXX76_015925</name>
</gene>
<dbReference type="EMBL" id="JAEHOC010000100">
    <property type="protein sequence ID" value="KAG2422598.1"/>
    <property type="molecule type" value="Genomic_DNA"/>
</dbReference>
<feature type="region of interest" description="Disordered" evidence="2">
    <location>
        <begin position="1034"/>
        <end position="1073"/>
    </location>
</feature>
<dbReference type="Gene3D" id="3.30.420.10">
    <property type="entry name" value="Ribonuclease H-like superfamily/Ribonuclease H"/>
    <property type="match status" value="1"/>
</dbReference>
<evidence type="ECO:0000256" key="1">
    <source>
        <dbReference type="ARBA" id="ARBA00004430"/>
    </source>
</evidence>
<dbReference type="InterPro" id="IPR012337">
    <property type="entry name" value="RNaseH-like_sf"/>
</dbReference>
<evidence type="ECO:0000259" key="3">
    <source>
        <dbReference type="PROSITE" id="PS50994"/>
    </source>
</evidence>
<feature type="compositionally biased region" description="Pro residues" evidence="2">
    <location>
        <begin position="1358"/>
        <end position="1397"/>
    </location>
</feature>
<sequence length="1962" mass="200405">MTEAATRPAASDAQSALGSGRTVPIARKTLRPPFYPCDMEGRPVKALMAATIAASMESAQPTSACPIHDSGLGRHTAPNATECETLLGFCGSVTDIPDWSEQQRKAQLVRATDVSYLASIIAMGRVLADDHASSLPPSAPVALASASVLPTAGLASVFSCQPNNACATITAALISASLETEGNSTAADGDAWSDEALISYLRSGSLPDGSSEAETHRIKRRATRYRWQADQLRMVGLDGRSRVVPRPSERALNPLPIGGLFYRWGVDLCGPFTETERGNLYVMVCVEHFSKYVVLIPLTSKTAAETASAFRQHILGMFGACAEVCTDQGSDAVATDVLLNAVLPAAPGCASRTASWTGVACQSATLAWGGLGCSLAATNASGDYYVASSLYLGGCGIAATIPAALSRLTSLQSLLLGSNQLTGTIPSYLSALSALTYLELEWNDFTGGLDALAGLRSLRELYLYRNPNLRGPLPDAWGTALTALSILYLYNTQAGLPPLGTPAYDPATWQSLPAAWSNLVFMPDFDAHAAGLAGTLPPEWGSPASPQPNPRISLDNNPDLRGTVPAAWSGLSALPVLVWLGATGVCGAIPAGLETMISPSRLPACPSASPPTPPLPPPPLPPPSPPPPRIGDAVATDVLLNALKPVAPGCTAKTATWTGVACQDPAAPWTGVGCGQAGTNASGEYWRVTWVNLMTCGATGTIPDAITRLTSLQELGLNINSFTGTIPPGLSALQAMTALYLDNNNLDGGLDHLGSMPALRSIQAYNNYNMRGPLPASWGATMPGLEFIDLSNTQAGLPPLGSPGFDPATWQSLPAAWSGLTNASSVYLQNTGLLGTLPPAWGSAGGFGSGAGANNLFLYLTGNAGLRGTMPPSWSGLAPVAADLRLGGTAVCGAIPTGLETPFPTSAAQPSAATAAEPSAPVAVPASAARPCDPIHAATSSAQPYAPVSIPATASQPCASIAAAISAPQPCASFTRSSTAPQPCANLTRSSTAAQPCASLTRSSTAPQPCASLTRSSTAAQPYASVAIPATATQPRTAISSTTQPTHLGSTGTATTAAAAARDPQPLSNTHAATAESPSFNRWHLPFSFCWQRLSISLRRRFISLTRRRRPSAPTWRVTIGAWQVSYTPTICTATAEDQESYNLMDTGLLDRYDSTGGVRMMALVYDSVVPGVVVAMRIHYGSGANVTATVSGTVYDPASPTLSEQPLLLSDTSPLTSITVCCGPAGAVVGVSLGFADGSSSSSSSGGGGGGPGCAERRRTLQAGSGGGGGGGSYAGTTLRVASGYRLGGVKGGRGAALGGIGFVLVKSRAPGPPAPQVSPPAPSRPPYPPPGLSLPPPPTPPTPPPTPLAPLAPSRPLLPPRPPSPPPPSPHSPSPPPPSGSRPAAPLPPPPPPSPYVESDAAAFRAAVRLDLAELVVGVPLAIPNRVPASTLVLVGSAMPVARNDANDPVIATSRYGKGRAAVFGGERMITTCCTPAKLTRRGQAPASDPGMDRLISNIAVWAAHYGTKVPGHKAVIRVADAAYAAMAKYVVTHNRGSFHTLREAAVRSFHLPLDTFVRGGHVHCDLYVIGAYDQSYLDPHVQYHLQAFVGQEGKGLIVVGPDVMPSAFYTSSPDSSSTVDVNTFNASSSSQPSRRRQLLVGSLLGSSGGGGAVAQPQISATAITVNLVSGPMGLLLSGYVSDPGGNLTLAAPSAIHNAELAAAQLVSYLQGRMMLSPPELSLALGYVVRTRAATPRGMPGASRFWELSDRIGALSSSGHALPPLTGVWDTPPPPPPWNAPRAARPPSPPPSPPPDMSLPPRVTHVGCFDEDAAARTLPLLLLAADRNISVARCLEAAATKLAAAARAAAAKEAASINGGGAGGGSSMSNTGNRTATAFLALQRTACFGALQLPAAFLVGRALPGPACSLSCPGTAAQRCGGAAAGGGSSSSSGGLSGGGGGGGAHVSVSVYRAMLTLKD</sequence>